<sequence>MVYEAFSSRLAHGSDGLETLSASWALCNGRRGAMTSLAMRGGGQDSRLCKAWRIPQRRHLHRFSTPGGAVYKLPMDATAPPNRLGSS</sequence>
<protein>
    <submittedName>
        <fullName evidence="1">Uncharacterized protein</fullName>
    </submittedName>
</protein>
<gene>
    <name evidence="1" type="ORF">SETTUDRAFT_162875</name>
</gene>
<dbReference type="EMBL" id="KB908592">
    <property type="protein sequence ID" value="EOA86672.1"/>
    <property type="molecule type" value="Genomic_DNA"/>
</dbReference>
<dbReference type="AlphaFoldDB" id="R0KF05"/>
<dbReference type="Proteomes" id="UP000016935">
    <property type="component" value="Unassembled WGS sequence"/>
</dbReference>
<accession>R0KF05</accession>
<keyword evidence="2" id="KW-1185">Reference proteome</keyword>
<evidence type="ECO:0000313" key="1">
    <source>
        <dbReference type="EMBL" id="EOA86672.1"/>
    </source>
</evidence>
<dbReference type="GeneID" id="19398570"/>
<proteinExistence type="predicted"/>
<dbReference type="RefSeq" id="XP_008025299.1">
    <property type="nucleotide sequence ID" value="XM_008027108.1"/>
</dbReference>
<reference evidence="1 2" key="2">
    <citation type="journal article" date="2013" name="PLoS Genet.">
        <title>Comparative genome structure, secondary metabolite, and effector coding capacity across Cochliobolus pathogens.</title>
        <authorList>
            <person name="Condon B.J."/>
            <person name="Leng Y."/>
            <person name="Wu D."/>
            <person name="Bushley K.E."/>
            <person name="Ohm R.A."/>
            <person name="Otillar R."/>
            <person name="Martin J."/>
            <person name="Schackwitz W."/>
            <person name="Grimwood J."/>
            <person name="MohdZainudin N."/>
            <person name="Xue C."/>
            <person name="Wang R."/>
            <person name="Manning V.A."/>
            <person name="Dhillon B."/>
            <person name="Tu Z.J."/>
            <person name="Steffenson B.J."/>
            <person name="Salamov A."/>
            <person name="Sun H."/>
            <person name="Lowry S."/>
            <person name="LaButti K."/>
            <person name="Han J."/>
            <person name="Copeland A."/>
            <person name="Lindquist E."/>
            <person name="Barry K."/>
            <person name="Schmutz J."/>
            <person name="Baker S.E."/>
            <person name="Ciuffetti L.M."/>
            <person name="Grigoriev I.V."/>
            <person name="Zhong S."/>
            <person name="Turgeon B.G."/>
        </authorList>
    </citation>
    <scope>NUCLEOTIDE SEQUENCE [LARGE SCALE GENOMIC DNA]</scope>
    <source>
        <strain evidence="2">28A</strain>
    </source>
</reference>
<organism evidence="1 2">
    <name type="scientific">Exserohilum turcicum (strain 28A)</name>
    <name type="common">Northern leaf blight fungus</name>
    <name type="synonym">Setosphaeria turcica</name>
    <dbReference type="NCBI Taxonomy" id="671987"/>
    <lineage>
        <taxon>Eukaryota</taxon>
        <taxon>Fungi</taxon>
        <taxon>Dikarya</taxon>
        <taxon>Ascomycota</taxon>
        <taxon>Pezizomycotina</taxon>
        <taxon>Dothideomycetes</taxon>
        <taxon>Pleosporomycetidae</taxon>
        <taxon>Pleosporales</taxon>
        <taxon>Pleosporineae</taxon>
        <taxon>Pleosporaceae</taxon>
        <taxon>Exserohilum</taxon>
    </lineage>
</organism>
<reference evidence="1 2" key="1">
    <citation type="journal article" date="2012" name="PLoS Pathog.">
        <title>Diverse lifestyles and strategies of plant pathogenesis encoded in the genomes of eighteen Dothideomycetes fungi.</title>
        <authorList>
            <person name="Ohm R.A."/>
            <person name="Feau N."/>
            <person name="Henrissat B."/>
            <person name="Schoch C.L."/>
            <person name="Horwitz B.A."/>
            <person name="Barry K.W."/>
            <person name="Condon B.J."/>
            <person name="Copeland A.C."/>
            <person name="Dhillon B."/>
            <person name="Glaser F."/>
            <person name="Hesse C.N."/>
            <person name="Kosti I."/>
            <person name="LaButti K."/>
            <person name="Lindquist E.A."/>
            <person name="Lucas S."/>
            <person name="Salamov A.A."/>
            <person name="Bradshaw R.E."/>
            <person name="Ciuffetti L."/>
            <person name="Hamelin R.C."/>
            <person name="Kema G.H.J."/>
            <person name="Lawrence C."/>
            <person name="Scott J.A."/>
            <person name="Spatafora J.W."/>
            <person name="Turgeon B.G."/>
            <person name="de Wit P.J.G.M."/>
            <person name="Zhong S."/>
            <person name="Goodwin S.B."/>
            <person name="Grigoriev I.V."/>
        </authorList>
    </citation>
    <scope>NUCLEOTIDE SEQUENCE [LARGE SCALE GENOMIC DNA]</scope>
    <source>
        <strain evidence="2">28A</strain>
    </source>
</reference>
<name>R0KF05_EXST2</name>
<evidence type="ECO:0000313" key="2">
    <source>
        <dbReference type="Proteomes" id="UP000016935"/>
    </source>
</evidence>
<dbReference type="HOGENOM" id="CLU_2484738_0_0_1"/>